<accession>D7BK68</accession>
<dbReference type="AlphaFoldDB" id="D7BK68"/>
<dbReference type="KEGG" id="ahe:Arch_1346"/>
<dbReference type="EMBL" id="CP002045">
    <property type="protein sequence ID" value="ADH93048.1"/>
    <property type="molecule type" value="Genomic_DNA"/>
</dbReference>
<dbReference type="HOGENOM" id="CLU_2646621_0_0_11"/>
<evidence type="ECO:0000313" key="2">
    <source>
        <dbReference type="EMBL" id="ADH93048.1"/>
    </source>
</evidence>
<organism evidence="2 3">
    <name type="scientific">Arcanobacterium haemolyticum (strain ATCC 9345 / DSM 20595 / CCM 5947 / CCUG 17215 / LMG 16163 / NBRC 15585 / NCTC 8452 / 11018)</name>
    <dbReference type="NCBI Taxonomy" id="644284"/>
    <lineage>
        <taxon>Bacteria</taxon>
        <taxon>Bacillati</taxon>
        <taxon>Actinomycetota</taxon>
        <taxon>Actinomycetes</taxon>
        <taxon>Actinomycetales</taxon>
        <taxon>Actinomycetaceae</taxon>
        <taxon>Arcanobacterium</taxon>
    </lineage>
</organism>
<feature type="region of interest" description="Disordered" evidence="1">
    <location>
        <begin position="50"/>
        <end position="76"/>
    </location>
</feature>
<protein>
    <submittedName>
        <fullName evidence="2">Uncharacterized protein</fullName>
    </submittedName>
</protein>
<proteinExistence type="predicted"/>
<feature type="compositionally biased region" description="Basic residues" evidence="1">
    <location>
        <begin position="20"/>
        <end position="29"/>
    </location>
</feature>
<name>D7BK68_ARCHD</name>
<keyword evidence="3" id="KW-1185">Reference proteome</keyword>
<reference evidence="2 3" key="1">
    <citation type="journal article" date="2010" name="Stand. Genomic Sci.">
        <title>Complete genome sequence of Arcanobacterium haemolyticum type strain (11018).</title>
        <authorList>
            <person name="Yasawong M."/>
            <person name="Teshima H."/>
            <person name="Lapidus A."/>
            <person name="Nolan M."/>
            <person name="Lucas S."/>
            <person name="Glavina Del Rio T."/>
            <person name="Tice H."/>
            <person name="Cheng J."/>
            <person name="Bruce D."/>
            <person name="Detter C."/>
            <person name="Tapia R."/>
            <person name="Han C."/>
            <person name="Goodwin L."/>
            <person name="Pitluck S."/>
            <person name="Liolios K."/>
            <person name="Ivanova N."/>
            <person name="Mavromatis K."/>
            <person name="Mikhailova N."/>
            <person name="Pati A."/>
            <person name="Chen A."/>
            <person name="Palaniappan K."/>
            <person name="Land M."/>
            <person name="Hauser L."/>
            <person name="Chang Y."/>
            <person name="Jeffries C."/>
            <person name="Rohde M."/>
            <person name="Sikorski J."/>
            <person name="Pukall R."/>
            <person name="Goker M."/>
            <person name="Woyke T."/>
            <person name="Bristow J."/>
            <person name="Eisen J."/>
            <person name="Markowitz V."/>
            <person name="Hugenholtz P."/>
            <person name="Kyrpides N."/>
            <person name="Klenk H."/>
        </authorList>
    </citation>
    <scope>NUCLEOTIDE SEQUENCE [LARGE SCALE GENOMIC DNA]</scope>
    <source>
        <strain evidence="3">ATCC 9345 / DSM 20595 / CCUG 17215 / LMG 16163 / NBRC 15585 / NCTC 8452 / 11018</strain>
    </source>
</reference>
<evidence type="ECO:0000313" key="3">
    <source>
        <dbReference type="Proteomes" id="UP000000376"/>
    </source>
</evidence>
<feature type="region of interest" description="Disordered" evidence="1">
    <location>
        <begin position="1"/>
        <end position="33"/>
    </location>
</feature>
<evidence type="ECO:0000256" key="1">
    <source>
        <dbReference type="SAM" id="MobiDB-lite"/>
    </source>
</evidence>
<gene>
    <name evidence="2" type="ordered locus">Arch_1346</name>
</gene>
<sequence>MGDSVGDSVGNSDYFENSGKYRHYSRNNQHRQTVTTIKSALDFKIRHYTVEQTTPPKSKHHASKPNVIAQRHQKFP</sequence>
<dbReference type="Proteomes" id="UP000000376">
    <property type="component" value="Chromosome"/>
</dbReference>